<dbReference type="Proteomes" id="UP000299102">
    <property type="component" value="Unassembled WGS sequence"/>
</dbReference>
<feature type="region of interest" description="Disordered" evidence="1">
    <location>
        <begin position="174"/>
        <end position="201"/>
    </location>
</feature>
<dbReference type="EMBL" id="BGZK01001119">
    <property type="protein sequence ID" value="GBP71741.1"/>
    <property type="molecule type" value="Genomic_DNA"/>
</dbReference>
<evidence type="ECO:0000313" key="2">
    <source>
        <dbReference type="EMBL" id="GBP71741.1"/>
    </source>
</evidence>
<keyword evidence="3" id="KW-1185">Reference proteome</keyword>
<evidence type="ECO:0000313" key="3">
    <source>
        <dbReference type="Proteomes" id="UP000299102"/>
    </source>
</evidence>
<gene>
    <name evidence="2" type="ORF">EVAR_62584_1</name>
</gene>
<dbReference type="AlphaFoldDB" id="A0A4C1Y688"/>
<name>A0A4C1Y688_EUMVA</name>
<feature type="compositionally biased region" description="Polar residues" evidence="1">
    <location>
        <begin position="174"/>
        <end position="184"/>
    </location>
</feature>
<organism evidence="2 3">
    <name type="scientific">Eumeta variegata</name>
    <name type="common">Bagworm moth</name>
    <name type="synonym">Eumeta japonica</name>
    <dbReference type="NCBI Taxonomy" id="151549"/>
    <lineage>
        <taxon>Eukaryota</taxon>
        <taxon>Metazoa</taxon>
        <taxon>Ecdysozoa</taxon>
        <taxon>Arthropoda</taxon>
        <taxon>Hexapoda</taxon>
        <taxon>Insecta</taxon>
        <taxon>Pterygota</taxon>
        <taxon>Neoptera</taxon>
        <taxon>Endopterygota</taxon>
        <taxon>Lepidoptera</taxon>
        <taxon>Glossata</taxon>
        <taxon>Ditrysia</taxon>
        <taxon>Tineoidea</taxon>
        <taxon>Psychidae</taxon>
        <taxon>Oiketicinae</taxon>
        <taxon>Eumeta</taxon>
    </lineage>
</organism>
<reference evidence="2 3" key="1">
    <citation type="journal article" date="2019" name="Commun. Biol.">
        <title>The bagworm genome reveals a unique fibroin gene that provides high tensile strength.</title>
        <authorList>
            <person name="Kono N."/>
            <person name="Nakamura H."/>
            <person name="Ohtoshi R."/>
            <person name="Tomita M."/>
            <person name="Numata K."/>
            <person name="Arakawa K."/>
        </authorList>
    </citation>
    <scope>NUCLEOTIDE SEQUENCE [LARGE SCALE GENOMIC DNA]</scope>
</reference>
<evidence type="ECO:0000256" key="1">
    <source>
        <dbReference type="SAM" id="MobiDB-lite"/>
    </source>
</evidence>
<sequence length="201" mass="22540">MQIHCGQLRNSGKDISFNGFWVHTYCAVTHISAQSIVNRLSGEPSNYDTYLSRNETKGHTVIPLQVYLHIFRGANIRDLTAKPNAILTDKQNIVGSLLVRTEPYMCMEIQFIKRALPIPSPKTSREASGLAIPLTAGVVPQRRRDAQVKRNFFLAEAFPEINYKCKIHNNKSGATKGSRLQTSAGPPELSSLITDFRREEK</sequence>
<accession>A0A4C1Y688</accession>
<protein>
    <submittedName>
        <fullName evidence="2">Uncharacterized protein</fullName>
    </submittedName>
</protein>
<comment type="caution">
    <text evidence="2">The sequence shown here is derived from an EMBL/GenBank/DDBJ whole genome shotgun (WGS) entry which is preliminary data.</text>
</comment>
<proteinExistence type="predicted"/>